<sequence length="214" mass="23233">MPNTYSRPVADEVFTSELEIKRSKFLGFITRATDEAQARDFIATLKSRYPDARHHCSAFIYHVPDANPVERSSDDGEPSGTAGLPMLDVLRGSGLLDIVAVSVRYFGGIKLGTGGLVRAYSDSVTQTLASVRTVERALRELYLFSVGHDVAGRLDAELRGRGFTVVDTAYGARVDFTVGVEPGQRPLLDAFLAEATHGGIASKLIGTEWIETHC</sequence>
<dbReference type="InterPro" id="IPR001498">
    <property type="entry name" value="Impact_N"/>
</dbReference>
<reference evidence="4 5" key="1">
    <citation type="submission" date="2020-07" db="EMBL/GenBank/DDBJ databases">
        <title>non toxigenic Corynebacterium sp. nov from a clinical source.</title>
        <authorList>
            <person name="Bernier A.-M."/>
            <person name="Bernard K."/>
        </authorList>
    </citation>
    <scope>NUCLEOTIDE SEQUENCE [LARGE SCALE GENOMIC DNA]</scope>
    <source>
        <strain evidence="5">NML 93-0612</strain>
    </source>
</reference>
<evidence type="ECO:0000259" key="2">
    <source>
        <dbReference type="Pfam" id="PF01205"/>
    </source>
</evidence>
<feature type="domain" description="UPF0029" evidence="3">
    <location>
        <begin position="146"/>
        <end position="198"/>
    </location>
</feature>
<accession>A0A7G5FG88</accession>
<dbReference type="Pfam" id="PF09186">
    <property type="entry name" value="DUF1949"/>
    <property type="match status" value="1"/>
</dbReference>
<dbReference type="AlphaFoldDB" id="A0A7G5FG88"/>
<dbReference type="Proteomes" id="UP000515570">
    <property type="component" value="Chromosome"/>
</dbReference>
<dbReference type="Pfam" id="PF01205">
    <property type="entry name" value="Impact_N"/>
    <property type="match status" value="1"/>
</dbReference>
<keyword evidence="5" id="KW-1185">Reference proteome</keyword>
<evidence type="ECO:0000259" key="3">
    <source>
        <dbReference type="Pfam" id="PF09186"/>
    </source>
</evidence>
<feature type="domain" description="Impact N-terminal" evidence="2">
    <location>
        <begin position="21"/>
        <end position="128"/>
    </location>
</feature>
<dbReference type="InterPro" id="IPR036956">
    <property type="entry name" value="Impact_N_sf"/>
</dbReference>
<dbReference type="RefSeq" id="WP_182386450.1">
    <property type="nucleotide sequence ID" value="NZ_CP059833.1"/>
</dbReference>
<dbReference type="PANTHER" id="PTHR16301:SF20">
    <property type="entry name" value="IMPACT FAMILY MEMBER YIGZ"/>
    <property type="match status" value="1"/>
</dbReference>
<dbReference type="PANTHER" id="PTHR16301">
    <property type="entry name" value="IMPACT-RELATED"/>
    <property type="match status" value="1"/>
</dbReference>
<name>A0A7G5FG88_9CORY</name>
<dbReference type="InterPro" id="IPR035647">
    <property type="entry name" value="EFG_III/V"/>
</dbReference>
<dbReference type="InterPro" id="IPR015269">
    <property type="entry name" value="UPF0029_Impact_C"/>
</dbReference>
<dbReference type="EMBL" id="CP059833">
    <property type="protein sequence ID" value="QMV85629.1"/>
    <property type="molecule type" value="Genomic_DNA"/>
</dbReference>
<dbReference type="InterPro" id="IPR023582">
    <property type="entry name" value="Impact"/>
</dbReference>
<dbReference type="GO" id="GO:0005737">
    <property type="term" value="C:cytoplasm"/>
    <property type="evidence" value="ECO:0007669"/>
    <property type="project" value="TreeGrafter"/>
</dbReference>
<dbReference type="InterPro" id="IPR020568">
    <property type="entry name" value="Ribosomal_Su5_D2-typ_SF"/>
</dbReference>
<dbReference type="GO" id="GO:0006446">
    <property type="term" value="P:regulation of translational initiation"/>
    <property type="evidence" value="ECO:0007669"/>
    <property type="project" value="TreeGrafter"/>
</dbReference>
<comment type="similarity">
    <text evidence="1">Belongs to the IMPACT family.</text>
</comment>
<evidence type="ECO:0000313" key="5">
    <source>
        <dbReference type="Proteomes" id="UP000515570"/>
    </source>
</evidence>
<evidence type="ECO:0000313" key="4">
    <source>
        <dbReference type="EMBL" id="QMV85629.1"/>
    </source>
</evidence>
<evidence type="ECO:0000256" key="1">
    <source>
        <dbReference type="ARBA" id="ARBA00007665"/>
    </source>
</evidence>
<proteinExistence type="inferred from homology"/>
<organism evidence="4 5">
    <name type="scientific">Corynebacterium hindlerae</name>
    <dbReference type="NCBI Taxonomy" id="699041"/>
    <lineage>
        <taxon>Bacteria</taxon>
        <taxon>Bacillati</taxon>
        <taxon>Actinomycetota</taxon>
        <taxon>Actinomycetes</taxon>
        <taxon>Mycobacteriales</taxon>
        <taxon>Corynebacteriaceae</taxon>
        <taxon>Corynebacterium</taxon>
    </lineage>
</organism>
<dbReference type="SUPFAM" id="SSF54980">
    <property type="entry name" value="EF-G C-terminal domain-like"/>
    <property type="match status" value="1"/>
</dbReference>
<dbReference type="SUPFAM" id="SSF54211">
    <property type="entry name" value="Ribosomal protein S5 domain 2-like"/>
    <property type="match status" value="1"/>
</dbReference>
<dbReference type="Gene3D" id="3.30.230.30">
    <property type="entry name" value="Impact, N-terminal domain"/>
    <property type="match status" value="1"/>
</dbReference>
<protein>
    <submittedName>
        <fullName evidence="4">YigZ family protein</fullName>
    </submittedName>
</protein>
<gene>
    <name evidence="4" type="ORF">HW450_02455</name>
</gene>